<feature type="non-terminal residue" evidence="2">
    <location>
        <position position="1"/>
    </location>
</feature>
<name>A0A6J4PIS2_9ACTN</name>
<feature type="region of interest" description="Disordered" evidence="1">
    <location>
        <begin position="1"/>
        <end position="56"/>
    </location>
</feature>
<feature type="compositionally biased region" description="Basic and acidic residues" evidence="1">
    <location>
        <begin position="118"/>
        <end position="127"/>
    </location>
</feature>
<feature type="compositionally biased region" description="Basic and acidic residues" evidence="1">
    <location>
        <begin position="1"/>
        <end position="17"/>
    </location>
</feature>
<sequence>EHRDGSHRVREDGRREGPPQLARFRRRRDTGRRRSVQRGARGHRAEPTHRGHLQLSREPLFLSRLAATDATAPAAGTTKCRQKHGYFQHLLARAAQSHRCIGSGGARGGGQRRACQGPRHERREPNPRHQALPSGRQTLV</sequence>
<feature type="non-terminal residue" evidence="2">
    <location>
        <position position="140"/>
    </location>
</feature>
<feature type="compositionally biased region" description="Gly residues" evidence="1">
    <location>
        <begin position="102"/>
        <end position="111"/>
    </location>
</feature>
<feature type="region of interest" description="Disordered" evidence="1">
    <location>
        <begin position="100"/>
        <end position="140"/>
    </location>
</feature>
<organism evidence="2">
    <name type="scientific">uncultured Rubrobacteraceae bacterium</name>
    <dbReference type="NCBI Taxonomy" id="349277"/>
    <lineage>
        <taxon>Bacteria</taxon>
        <taxon>Bacillati</taxon>
        <taxon>Actinomycetota</taxon>
        <taxon>Rubrobacteria</taxon>
        <taxon>Rubrobacterales</taxon>
        <taxon>Rubrobacteraceae</taxon>
        <taxon>environmental samples</taxon>
    </lineage>
</organism>
<reference evidence="2" key="1">
    <citation type="submission" date="2020-02" db="EMBL/GenBank/DDBJ databases">
        <authorList>
            <person name="Meier V. D."/>
        </authorList>
    </citation>
    <scope>NUCLEOTIDE SEQUENCE</scope>
    <source>
        <strain evidence="2">AVDCRST_MAG78</strain>
    </source>
</reference>
<dbReference type="GO" id="GO:0008168">
    <property type="term" value="F:methyltransferase activity"/>
    <property type="evidence" value="ECO:0007669"/>
    <property type="project" value="UniProtKB-KW"/>
</dbReference>
<feature type="compositionally biased region" description="Basic residues" evidence="1">
    <location>
        <begin position="23"/>
        <end position="42"/>
    </location>
</feature>
<keyword evidence="2" id="KW-0489">Methyltransferase</keyword>
<keyword evidence="2" id="KW-0808">Transferase</keyword>
<dbReference type="AlphaFoldDB" id="A0A6J4PIS2"/>
<dbReference type="EMBL" id="CADCVB010000046">
    <property type="protein sequence ID" value="CAA9414697.1"/>
    <property type="molecule type" value="Genomic_DNA"/>
</dbReference>
<proteinExistence type="predicted"/>
<accession>A0A6J4PIS2</accession>
<protein>
    <submittedName>
        <fullName evidence="2">tRNA (Adenine(37)-N6)-methyltransferase</fullName>
    </submittedName>
</protein>
<evidence type="ECO:0000313" key="2">
    <source>
        <dbReference type="EMBL" id="CAA9414697.1"/>
    </source>
</evidence>
<dbReference type="GO" id="GO:0032259">
    <property type="term" value="P:methylation"/>
    <property type="evidence" value="ECO:0007669"/>
    <property type="project" value="UniProtKB-KW"/>
</dbReference>
<evidence type="ECO:0000256" key="1">
    <source>
        <dbReference type="SAM" id="MobiDB-lite"/>
    </source>
</evidence>
<gene>
    <name evidence="2" type="ORF">AVDCRST_MAG78-603</name>
</gene>